<name>A0A077ZXH5_STYLE</name>
<proteinExistence type="predicted"/>
<dbReference type="Gene3D" id="2.20.110.10">
    <property type="entry name" value="Histone H3 K4-specific methyltransferase SET7/9 N-terminal domain"/>
    <property type="match status" value="2"/>
</dbReference>
<dbReference type="GO" id="GO:0004672">
    <property type="term" value="F:protein kinase activity"/>
    <property type="evidence" value="ECO:0007669"/>
    <property type="project" value="InterPro"/>
</dbReference>
<dbReference type="InterPro" id="IPR003409">
    <property type="entry name" value="MORN"/>
</dbReference>
<dbReference type="InParanoid" id="A0A077ZXH5"/>
<evidence type="ECO:0000313" key="3">
    <source>
        <dbReference type="EMBL" id="CDW74605.1"/>
    </source>
</evidence>
<dbReference type="SMART" id="SM00698">
    <property type="entry name" value="MORN"/>
    <property type="match status" value="5"/>
</dbReference>
<accession>A0A077ZXH5</accession>
<sequence>MVSIIREINTFIQTLPKLAEQNLGKHRDNTDMTNAKIADIMIQVIKVTIHLHNQNIIHRDLNPENILVFENGQKFQICDFGKSQLQSDSNSLDGKSYFKAPEIGLSDEFSQSSKVDIWSLGMILYYLCTKKYKYQDKIISDIKHLDQTIIIKLEGDQKLFEDLLNEMLQFNPAKRIDAQRSKAKPSIFMPLVQYEDGDMYQGEYDSLTNQRDGRGRYIHSNGAVYDGLWKNNQLDGFGRQIYDSGDYYLGEWKDGKANGYGEYYWKDGKIYKGQWVNNKKEGLRLLRLSDGDQYYGQQVNGKGVGVYTYNSGDILLGQYMNDYAHGIQMSIPKDGGQIQIGKYQNGELIETLLKIDNNASKCIIF</sequence>
<protein>
    <submittedName>
        <fullName evidence="3">Morn repeat protein</fullName>
    </submittedName>
</protein>
<dbReference type="PANTHER" id="PTHR24362">
    <property type="entry name" value="SERINE/THREONINE-PROTEIN KINASE NEK"/>
    <property type="match status" value="1"/>
</dbReference>
<dbReference type="AlphaFoldDB" id="A0A077ZXH5"/>
<evidence type="ECO:0000313" key="4">
    <source>
        <dbReference type="Proteomes" id="UP000039865"/>
    </source>
</evidence>
<dbReference type="GO" id="GO:0005524">
    <property type="term" value="F:ATP binding"/>
    <property type="evidence" value="ECO:0007669"/>
    <property type="project" value="InterPro"/>
</dbReference>
<dbReference type="InterPro" id="IPR011009">
    <property type="entry name" value="Kinase-like_dom_sf"/>
</dbReference>
<dbReference type="PROSITE" id="PS50011">
    <property type="entry name" value="PROTEIN_KINASE_DOM"/>
    <property type="match status" value="1"/>
</dbReference>
<dbReference type="SMART" id="SM00220">
    <property type="entry name" value="S_TKc"/>
    <property type="match status" value="1"/>
</dbReference>
<dbReference type="Pfam" id="PF02493">
    <property type="entry name" value="MORN"/>
    <property type="match status" value="5"/>
</dbReference>
<dbReference type="SUPFAM" id="SSF56112">
    <property type="entry name" value="Protein kinase-like (PK-like)"/>
    <property type="match status" value="1"/>
</dbReference>
<feature type="domain" description="Protein kinase" evidence="2">
    <location>
        <begin position="1"/>
        <end position="189"/>
    </location>
</feature>
<gene>
    <name evidence="3" type="primary">Contig15013.g15998</name>
    <name evidence="3" type="ORF">STYLEM_3586</name>
</gene>
<keyword evidence="1" id="KW-0677">Repeat</keyword>
<keyword evidence="4" id="KW-1185">Reference proteome</keyword>
<dbReference type="EMBL" id="CCKQ01003491">
    <property type="protein sequence ID" value="CDW74605.1"/>
    <property type="molecule type" value="Genomic_DNA"/>
</dbReference>
<organism evidence="3 4">
    <name type="scientific">Stylonychia lemnae</name>
    <name type="common">Ciliate</name>
    <dbReference type="NCBI Taxonomy" id="5949"/>
    <lineage>
        <taxon>Eukaryota</taxon>
        <taxon>Sar</taxon>
        <taxon>Alveolata</taxon>
        <taxon>Ciliophora</taxon>
        <taxon>Intramacronucleata</taxon>
        <taxon>Spirotrichea</taxon>
        <taxon>Stichotrichia</taxon>
        <taxon>Sporadotrichida</taxon>
        <taxon>Oxytrichidae</taxon>
        <taxon>Stylonychinae</taxon>
        <taxon>Stylonychia</taxon>
    </lineage>
</organism>
<dbReference type="Gene3D" id="1.10.510.10">
    <property type="entry name" value="Transferase(Phosphotransferase) domain 1"/>
    <property type="match status" value="1"/>
</dbReference>
<evidence type="ECO:0000256" key="1">
    <source>
        <dbReference type="ARBA" id="ARBA00022737"/>
    </source>
</evidence>
<dbReference type="SUPFAM" id="SSF82185">
    <property type="entry name" value="Histone H3 K4-specific methyltransferase SET7/9 N-terminal domain"/>
    <property type="match status" value="2"/>
</dbReference>
<evidence type="ECO:0000259" key="2">
    <source>
        <dbReference type="PROSITE" id="PS50011"/>
    </source>
</evidence>
<dbReference type="InterPro" id="IPR000719">
    <property type="entry name" value="Prot_kinase_dom"/>
</dbReference>
<reference evidence="3 4" key="1">
    <citation type="submission" date="2014-06" db="EMBL/GenBank/DDBJ databases">
        <authorList>
            <person name="Swart Estienne"/>
        </authorList>
    </citation>
    <scope>NUCLEOTIDE SEQUENCE [LARGE SCALE GENOMIC DNA]</scope>
    <source>
        <strain evidence="3 4">130c</strain>
    </source>
</reference>
<dbReference type="OrthoDB" id="1668230at2759"/>
<dbReference type="Pfam" id="PF00069">
    <property type="entry name" value="Pkinase"/>
    <property type="match status" value="1"/>
</dbReference>
<dbReference type="Proteomes" id="UP000039865">
    <property type="component" value="Unassembled WGS sequence"/>
</dbReference>
<dbReference type="PANTHER" id="PTHR24362:SF309">
    <property type="entry name" value="PROTEIN KINASE DOMAIN-CONTAINING PROTEIN"/>
    <property type="match status" value="1"/>
</dbReference>
<dbReference type="CDD" id="cd00180">
    <property type="entry name" value="PKc"/>
    <property type="match status" value="1"/>
</dbReference>